<evidence type="ECO:0000313" key="2">
    <source>
        <dbReference type="Proteomes" id="UP000631181"/>
    </source>
</evidence>
<accession>A0A8J8W7M5</accession>
<dbReference type="InterPro" id="IPR038765">
    <property type="entry name" value="Papain-like_cys_pep_sf"/>
</dbReference>
<gene>
    <name evidence="1" type="ORF">PECM_002137</name>
</gene>
<sequence length="170" mass="18065">MIFTSRLAFSVAGLQLAVKAYPVKTDDLHCCSACQVPDIEVSGEEIWDKTSGGCYVSDDYVKTGTSGRGSSSGSGYGSGAAIVAAPEKEKNLSYAYGSQGRRIPWAQAQKVGLFFWGENGNCATGVAHVGIFIRDGLMINAAHTGTPLREQSFWTSSGGQSICPYAMRYV</sequence>
<dbReference type="SUPFAM" id="SSF54001">
    <property type="entry name" value="Cysteine proteinases"/>
    <property type="match status" value="1"/>
</dbReference>
<comment type="caution">
    <text evidence="1">The sequence shown here is derived from an EMBL/GenBank/DDBJ whole genome shotgun (WGS) entry which is preliminary data.</text>
</comment>
<dbReference type="AlphaFoldDB" id="A0A8J8W7M5"/>
<organism evidence="1 2">
    <name type="scientific">Penicillium ucsense</name>
    <dbReference type="NCBI Taxonomy" id="2839758"/>
    <lineage>
        <taxon>Eukaryota</taxon>
        <taxon>Fungi</taxon>
        <taxon>Dikarya</taxon>
        <taxon>Ascomycota</taxon>
        <taxon>Pezizomycotina</taxon>
        <taxon>Eurotiomycetes</taxon>
        <taxon>Eurotiomycetidae</taxon>
        <taxon>Eurotiales</taxon>
        <taxon>Aspergillaceae</taxon>
        <taxon>Penicillium</taxon>
    </lineage>
</organism>
<dbReference type="OrthoDB" id="2251794at2759"/>
<protein>
    <recommendedName>
        <fullName evidence="3">NlpC/P60 domain-containing protein</fullName>
    </recommendedName>
</protein>
<evidence type="ECO:0008006" key="3">
    <source>
        <dbReference type="Google" id="ProtNLM"/>
    </source>
</evidence>
<proteinExistence type="predicted"/>
<dbReference type="Gene3D" id="3.90.1720.10">
    <property type="entry name" value="endopeptidase domain like (from Nostoc punctiforme)"/>
    <property type="match status" value="1"/>
</dbReference>
<dbReference type="Proteomes" id="UP000631181">
    <property type="component" value="Unassembled WGS sequence"/>
</dbReference>
<evidence type="ECO:0000313" key="1">
    <source>
        <dbReference type="EMBL" id="KAF7718364.1"/>
    </source>
</evidence>
<keyword evidence="2" id="KW-1185">Reference proteome</keyword>
<reference evidence="1" key="1">
    <citation type="journal article" date="2020" name="Front. Microbiol.">
        <title>Gene regulatory networks of Penicillium echinulatum 2HH and Penicillium oxalicum 114-2 inferred by a computational biology approach.</title>
        <authorList>
            <person name="Lenz A.R."/>
            <person name="Galan-Vasquez E."/>
            <person name="Balbinot E."/>
            <person name="De Abreu F.P."/>
            <person name="De Oliveira N.S."/>
            <person name="Da Rosa L.O."/>
            <person name="De Avila E Silva S."/>
            <person name="Camassola M."/>
            <person name="Dillon A.J.P."/>
            <person name="Perez-Rueda E."/>
        </authorList>
    </citation>
    <scope>NUCLEOTIDE SEQUENCE</scope>
    <source>
        <strain evidence="1">S1M29</strain>
    </source>
</reference>
<dbReference type="EMBL" id="WIWV01000016">
    <property type="protein sequence ID" value="KAF7718364.1"/>
    <property type="molecule type" value="Genomic_DNA"/>
</dbReference>
<name>A0A8J8W7M5_9EURO</name>